<proteinExistence type="predicted"/>
<sequence length="294" mass="29938">MAATTASESEAAAAAAAAAAAPDDSLVAGLRQLQMVAVAGSGRAGGPAKAVRFCEWVQQLEFGGGGCGSEDDDSSSVESFTEEQLLEAQGGGDFTSLQAPPDAASYHTLMHSSSSTSSSDSLQQDTQISNAAAAAAPNSSSSSSDAALGPVLLHAELPRARGSFGRGSVESFTVLSEAGDLGEVAALLLWQEPDGSSIGGGWCLEKVTVEAALKGVSYSFSNSVINNGWVGRGRGRAVLLSKPKISKRGDGEAVQVEADELQRQLEGNAGLSGEDRQLLQRRLAQLQARLAAAG</sequence>
<dbReference type="InterPro" id="IPR001024">
    <property type="entry name" value="PLAT/LH2_dom"/>
</dbReference>
<accession>A0ABY8UPP3</accession>
<evidence type="ECO:0000313" key="4">
    <source>
        <dbReference type="EMBL" id="WIA23518.1"/>
    </source>
</evidence>
<organism evidence="4 5">
    <name type="scientific">Tetradesmus obliquus</name>
    <name type="common">Green alga</name>
    <name type="synonym">Acutodesmus obliquus</name>
    <dbReference type="NCBI Taxonomy" id="3088"/>
    <lineage>
        <taxon>Eukaryota</taxon>
        <taxon>Viridiplantae</taxon>
        <taxon>Chlorophyta</taxon>
        <taxon>core chlorophytes</taxon>
        <taxon>Chlorophyceae</taxon>
        <taxon>CS clade</taxon>
        <taxon>Sphaeropleales</taxon>
        <taxon>Scenedesmaceae</taxon>
        <taxon>Tetradesmus</taxon>
    </lineage>
</organism>
<feature type="domain" description="PLAT" evidence="3">
    <location>
        <begin position="104"/>
        <end position="244"/>
    </location>
</feature>
<dbReference type="Proteomes" id="UP001244341">
    <property type="component" value="Chromosome 16b"/>
</dbReference>
<evidence type="ECO:0000313" key="5">
    <source>
        <dbReference type="Proteomes" id="UP001244341"/>
    </source>
</evidence>
<evidence type="ECO:0000259" key="3">
    <source>
        <dbReference type="PROSITE" id="PS50095"/>
    </source>
</evidence>
<dbReference type="Pfam" id="PF01477">
    <property type="entry name" value="PLAT"/>
    <property type="match status" value="1"/>
</dbReference>
<comment type="caution">
    <text evidence="1">Lacks conserved residue(s) required for the propagation of feature annotation.</text>
</comment>
<evidence type="ECO:0000256" key="2">
    <source>
        <dbReference type="SAM" id="MobiDB-lite"/>
    </source>
</evidence>
<keyword evidence="5" id="KW-1185">Reference proteome</keyword>
<protein>
    <recommendedName>
        <fullName evidence="3">PLAT domain-containing protein</fullName>
    </recommendedName>
</protein>
<gene>
    <name evidence="4" type="ORF">OEZ85_000255</name>
</gene>
<dbReference type="PROSITE" id="PS50095">
    <property type="entry name" value="PLAT"/>
    <property type="match status" value="1"/>
</dbReference>
<evidence type="ECO:0000256" key="1">
    <source>
        <dbReference type="PROSITE-ProRule" id="PRU00152"/>
    </source>
</evidence>
<name>A0ABY8UPP3_TETOB</name>
<reference evidence="4 5" key="1">
    <citation type="submission" date="2023-05" db="EMBL/GenBank/DDBJ databases">
        <title>A 100% complete, gapless, phased diploid assembly of the Scenedesmus obliquus UTEX 3031 genome.</title>
        <authorList>
            <person name="Biondi T.C."/>
            <person name="Hanschen E.R."/>
            <person name="Kwon T."/>
            <person name="Eng W."/>
            <person name="Kruse C.P.S."/>
            <person name="Koehler S.I."/>
            <person name="Kunde Y."/>
            <person name="Gleasner C.D."/>
            <person name="You Mak K.T."/>
            <person name="Polle J."/>
            <person name="Hovde B.T."/>
            <person name="Starkenburg S.R."/>
        </authorList>
    </citation>
    <scope>NUCLEOTIDE SEQUENCE [LARGE SCALE GENOMIC DNA]</scope>
    <source>
        <strain evidence="4 5">DOE0152z</strain>
    </source>
</reference>
<dbReference type="EMBL" id="CP126223">
    <property type="protein sequence ID" value="WIA23518.1"/>
    <property type="molecule type" value="Genomic_DNA"/>
</dbReference>
<feature type="compositionally biased region" description="Low complexity" evidence="2">
    <location>
        <begin position="112"/>
        <end position="142"/>
    </location>
</feature>
<feature type="region of interest" description="Disordered" evidence="2">
    <location>
        <begin position="107"/>
        <end position="142"/>
    </location>
</feature>
<dbReference type="Gene3D" id="2.60.60.20">
    <property type="entry name" value="PLAT/LH2 domain"/>
    <property type="match status" value="1"/>
</dbReference>